<dbReference type="STRING" id="1544798.LH29_01045"/>
<feature type="binding site" evidence="10">
    <location>
        <position position="277"/>
    </location>
    <ligand>
        <name>Zn(2+)</name>
        <dbReference type="ChEBI" id="CHEBI:29105"/>
    </ligand>
</feature>
<evidence type="ECO:0000256" key="2">
    <source>
        <dbReference type="ARBA" id="ARBA00022517"/>
    </source>
</evidence>
<dbReference type="OrthoDB" id="9809485at2"/>
<comment type="caution">
    <text evidence="13">The sequence shown here is derived from an EMBL/GenBank/DDBJ whole genome shotgun (WGS) entry which is preliminary data.</text>
</comment>
<feature type="binding site" evidence="10">
    <location>
        <begin position="134"/>
        <end position="137"/>
    </location>
    <ligand>
        <name>GTP</name>
        <dbReference type="ChEBI" id="CHEBI:37565"/>
    </ligand>
</feature>
<sequence length="316" mass="35809">MKEGLVIKSTGSWYTVEDENGNTYECKIKGKFRIKGIRNTNPVAVGDRVGFTLQNVSADENVAQVGLITKINERKNYIIRRSINLSKQAHIIAANIDQAVLVVTMQYPVTTTTFIDRYLASAEAYRIPVMIVFNKADRYNEDETEEMDLLMQIYRNIGYKCLKTSAKEGTGIEKFKEALKDKTNVINGHSGVGKSTLINLIQPGLNLRTMEISDSHKTGKHTTTYSQLFKLNFGGYIIDTPGIKAFGVLEMEPWEISHYFVEIFKFSEHCQYNNCSHTHEPGCAVKEAVENYQIAPSRFRSYLGLLEPDDKHRPAF</sequence>
<dbReference type="Gene3D" id="1.10.40.50">
    <property type="entry name" value="Probable gtpase engc, domain 3"/>
    <property type="match status" value="1"/>
</dbReference>
<dbReference type="RefSeq" id="WP_045025713.1">
    <property type="nucleotide sequence ID" value="NZ_JRHC01000001.1"/>
</dbReference>
<evidence type="ECO:0000313" key="13">
    <source>
        <dbReference type="EMBL" id="KJF44148.1"/>
    </source>
</evidence>
<proteinExistence type="inferred from homology"/>
<keyword evidence="4 10" id="KW-0699">rRNA-binding</keyword>
<evidence type="ECO:0000256" key="1">
    <source>
        <dbReference type="ARBA" id="ARBA00022490"/>
    </source>
</evidence>
<evidence type="ECO:0000256" key="3">
    <source>
        <dbReference type="ARBA" id="ARBA00022723"/>
    </source>
</evidence>
<dbReference type="InterPro" id="IPR010914">
    <property type="entry name" value="RsgA_GTPase_dom"/>
</dbReference>
<evidence type="ECO:0000259" key="12">
    <source>
        <dbReference type="PROSITE" id="PS51721"/>
    </source>
</evidence>
<dbReference type="GO" id="GO:0019843">
    <property type="term" value="F:rRNA binding"/>
    <property type="evidence" value="ECO:0007669"/>
    <property type="project" value="UniProtKB-KW"/>
</dbReference>
<keyword evidence="3 10" id="KW-0479">Metal-binding</keyword>
<dbReference type="Gene3D" id="3.40.50.300">
    <property type="entry name" value="P-loop containing nucleotide triphosphate hydrolases"/>
    <property type="match status" value="1"/>
</dbReference>
<comment type="cofactor">
    <cofactor evidence="10">
        <name>Zn(2+)</name>
        <dbReference type="ChEBI" id="CHEBI:29105"/>
    </cofactor>
    <text evidence="10">Binds 1 zinc ion per subunit.</text>
</comment>
<evidence type="ECO:0000256" key="4">
    <source>
        <dbReference type="ARBA" id="ARBA00022730"/>
    </source>
</evidence>
<dbReference type="CDD" id="cd01854">
    <property type="entry name" value="YjeQ_EngC"/>
    <property type="match status" value="1"/>
</dbReference>
<comment type="function">
    <text evidence="10">One of several proteins that assist in the late maturation steps of the functional core of the 30S ribosomal subunit. Helps release RbfA from mature subunits. May play a role in the assembly of ribosomal proteins into the subunit. Circularly permuted GTPase that catalyzes slow GTP hydrolysis, GTPase activity is stimulated by the 30S ribosomal subunit.</text>
</comment>
<dbReference type="AlphaFoldDB" id="A0A0D8JE71"/>
<dbReference type="GO" id="GO:0005737">
    <property type="term" value="C:cytoplasm"/>
    <property type="evidence" value="ECO:0007669"/>
    <property type="project" value="UniProtKB-SubCell"/>
</dbReference>
<feature type="domain" description="EngC GTPase" evidence="11">
    <location>
        <begin position="94"/>
        <end position="244"/>
    </location>
</feature>
<reference evidence="13 14" key="1">
    <citation type="submission" date="2014-09" db="EMBL/GenBank/DDBJ databases">
        <title>Draft Genome Sequence of Draconibacterium sp. JN14CK-3.</title>
        <authorList>
            <person name="Dong C."/>
            <person name="Lai Q."/>
            <person name="Shao Z."/>
        </authorList>
    </citation>
    <scope>NUCLEOTIDE SEQUENCE [LARGE SCALE GENOMIC DNA]</scope>
    <source>
        <strain evidence="13 14">JN14CK-3</strain>
    </source>
</reference>
<dbReference type="InterPro" id="IPR027417">
    <property type="entry name" value="P-loop_NTPase"/>
</dbReference>
<dbReference type="PANTHER" id="PTHR32120:SF11">
    <property type="entry name" value="SMALL RIBOSOMAL SUBUNIT BIOGENESIS GTPASE RSGA 1, MITOCHONDRIAL-RELATED"/>
    <property type="match status" value="1"/>
</dbReference>
<keyword evidence="9 10" id="KW-0342">GTP-binding</keyword>
<keyword evidence="5 10" id="KW-0547">Nucleotide-binding</keyword>
<keyword evidence="1 10" id="KW-0963">Cytoplasm</keyword>
<keyword evidence="14" id="KW-1185">Reference proteome</keyword>
<dbReference type="HAMAP" id="MF_01820">
    <property type="entry name" value="GTPase_RsgA"/>
    <property type="match status" value="1"/>
</dbReference>
<dbReference type="CDD" id="cd04466">
    <property type="entry name" value="S1_YloQ_GTPase"/>
    <property type="match status" value="1"/>
</dbReference>
<evidence type="ECO:0000313" key="14">
    <source>
        <dbReference type="Proteomes" id="UP000032544"/>
    </source>
</evidence>
<evidence type="ECO:0000256" key="8">
    <source>
        <dbReference type="ARBA" id="ARBA00022884"/>
    </source>
</evidence>
<dbReference type="GO" id="GO:0046872">
    <property type="term" value="F:metal ion binding"/>
    <property type="evidence" value="ECO:0007669"/>
    <property type="project" value="UniProtKB-KW"/>
</dbReference>
<dbReference type="GO" id="GO:0003924">
    <property type="term" value="F:GTPase activity"/>
    <property type="evidence" value="ECO:0007669"/>
    <property type="project" value="UniProtKB-UniRule"/>
</dbReference>
<feature type="domain" description="CP-type G" evidence="12">
    <location>
        <begin position="85"/>
        <end position="246"/>
    </location>
</feature>
<evidence type="ECO:0000256" key="5">
    <source>
        <dbReference type="ARBA" id="ARBA00022741"/>
    </source>
</evidence>
<dbReference type="Pfam" id="PF16745">
    <property type="entry name" value="RsgA_N"/>
    <property type="match status" value="1"/>
</dbReference>
<dbReference type="PATRIC" id="fig|1544798.3.peg.212"/>
<evidence type="ECO:0000256" key="9">
    <source>
        <dbReference type="ARBA" id="ARBA00023134"/>
    </source>
</evidence>
<dbReference type="InterPro" id="IPR004881">
    <property type="entry name" value="Ribosome_biogen_GTPase_RsgA"/>
</dbReference>
<keyword evidence="2 10" id="KW-0690">Ribosome biogenesis</keyword>
<keyword evidence="6 10" id="KW-0378">Hydrolase</keyword>
<dbReference type="PANTHER" id="PTHR32120">
    <property type="entry name" value="SMALL RIBOSOMAL SUBUNIT BIOGENESIS GTPASE RSGA"/>
    <property type="match status" value="1"/>
</dbReference>
<accession>A0A0D8JE71</accession>
<dbReference type="Gene3D" id="2.40.50.140">
    <property type="entry name" value="Nucleic acid-binding proteins"/>
    <property type="match status" value="1"/>
</dbReference>
<dbReference type="GO" id="GO:0042274">
    <property type="term" value="P:ribosomal small subunit biogenesis"/>
    <property type="evidence" value="ECO:0007669"/>
    <property type="project" value="UniProtKB-UniRule"/>
</dbReference>
<dbReference type="InterPro" id="IPR030378">
    <property type="entry name" value="G_CP_dom"/>
</dbReference>
<keyword evidence="7 10" id="KW-0862">Zinc</keyword>
<feature type="binding site" evidence="10">
    <location>
        <position position="275"/>
    </location>
    <ligand>
        <name>Zn(2+)</name>
        <dbReference type="ChEBI" id="CHEBI:29105"/>
    </ligand>
</feature>
<comment type="subunit">
    <text evidence="10">Monomer. Associates with 30S ribosomal subunit, binds 16S rRNA.</text>
</comment>
<gene>
    <name evidence="10" type="primary">rsgA</name>
    <name evidence="13" type="ORF">LH29_01045</name>
</gene>
<evidence type="ECO:0000259" key="11">
    <source>
        <dbReference type="PROSITE" id="PS50936"/>
    </source>
</evidence>
<evidence type="ECO:0000256" key="7">
    <source>
        <dbReference type="ARBA" id="ARBA00022833"/>
    </source>
</evidence>
<dbReference type="InterPro" id="IPR031944">
    <property type="entry name" value="RsgA_N"/>
</dbReference>
<evidence type="ECO:0000256" key="10">
    <source>
        <dbReference type="HAMAP-Rule" id="MF_01820"/>
    </source>
</evidence>
<dbReference type="NCBIfam" id="TIGR00157">
    <property type="entry name" value="ribosome small subunit-dependent GTPase A"/>
    <property type="match status" value="1"/>
</dbReference>
<evidence type="ECO:0000256" key="6">
    <source>
        <dbReference type="ARBA" id="ARBA00022801"/>
    </source>
</evidence>
<feature type="binding site" evidence="10">
    <location>
        <position position="283"/>
    </location>
    <ligand>
        <name>Zn(2+)</name>
        <dbReference type="ChEBI" id="CHEBI:29105"/>
    </ligand>
</feature>
<dbReference type="PROSITE" id="PS51721">
    <property type="entry name" value="G_CP"/>
    <property type="match status" value="1"/>
</dbReference>
<dbReference type="EMBL" id="JRHC01000001">
    <property type="protein sequence ID" value="KJF44148.1"/>
    <property type="molecule type" value="Genomic_DNA"/>
</dbReference>
<dbReference type="PROSITE" id="PS50936">
    <property type="entry name" value="ENGC_GTPASE"/>
    <property type="match status" value="1"/>
</dbReference>
<protein>
    <recommendedName>
        <fullName evidence="10">Small ribosomal subunit biogenesis GTPase RsgA</fullName>
        <ecNumber evidence="10">3.6.1.-</ecNumber>
    </recommendedName>
</protein>
<comment type="subcellular location">
    <subcellularLocation>
        <location evidence="10">Cytoplasm</location>
    </subcellularLocation>
</comment>
<comment type="similarity">
    <text evidence="10">Belongs to the TRAFAC class YlqF/YawG GTPase family. RsgA subfamily.</text>
</comment>
<dbReference type="SUPFAM" id="SSF52540">
    <property type="entry name" value="P-loop containing nucleoside triphosphate hydrolases"/>
    <property type="match status" value="1"/>
</dbReference>
<feature type="binding site" evidence="10">
    <location>
        <begin position="188"/>
        <end position="196"/>
    </location>
    <ligand>
        <name>GTP</name>
        <dbReference type="ChEBI" id="CHEBI:37565"/>
    </ligand>
</feature>
<keyword evidence="8 10" id="KW-0694">RNA-binding</keyword>
<dbReference type="GO" id="GO:0005525">
    <property type="term" value="F:GTP binding"/>
    <property type="evidence" value="ECO:0007669"/>
    <property type="project" value="UniProtKB-UniRule"/>
</dbReference>
<dbReference type="SUPFAM" id="SSF50249">
    <property type="entry name" value="Nucleic acid-binding proteins"/>
    <property type="match status" value="1"/>
</dbReference>
<dbReference type="Proteomes" id="UP000032544">
    <property type="component" value="Unassembled WGS sequence"/>
</dbReference>
<dbReference type="Pfam" id="PF03193">
    <property type="entry name" value="RsgA_GTPase"/>
    <property type="match status" value="1"/>
</dbReference>
<feature type="binding site" evidence="10">
    <location>
        <position position="270"/>
    </location>
    <ligand>
        <name>Zn(2+)</name>
        <dbReference type="ChEBI" id="CHEBI:29105"/>
    </ligand>
</feature>
<dbReference type="InterPro" id="IPR012340">
    <property type="entry name" value="NA-bd_OB-fold"/>
</dbReference>
<name>A0A0D8JE71_9BACT</name>
<dbReference type="EC" id="3.6.1.-" evidence="10"/>
<organism evidence="13 14">
    <name type="scientific">Draconibacterium sediminis</name>
    <dbReference type="NCBI Taxonomy" id="1544798"/>
    <lineage>
        <taxon>Bacteria</taxon>
        <taxon>Pseudomonadati</taxon>
        <taxon>Bacteroidota</taxon>
        <taxon>Bacteroidia</taxon>
        <taxon>Marinilabiliales</taxon>
        <taxon>Prolixibacteraceae</taxon>
        <taxon>Draconibacterium</taxon>
    </lineage>
</organism>